<dbReference type="InterPro" id="IPR036113">
    <property type="entry name" value="Asp/Glu-ADT_sf_sub_c"/>
</dbReference>
<organism evidence="2 3">
    <name type="scientific">Undibacterium nitidum</name>
    <dbReference type="NCBI Taxonomy" id="2762298"/>
    <lineage>
        <taxon>Bacteria</taxon>
        <taxon>Pseudomonadati</taxon>
        <taxon>Pseudomonadota</taxon>
        <taxon>Betaproteobacteria</taxon>
        <taxon>Burkholderiales</taxon>
        <taxon>Oxalobacteraceae</taxon>
        <taxon>Undibacterium</taxon>
    </lineage>
</organism>
<dbReference type="PANTHER" id="PTHR15004:SF0">
    <property type="entry name" value="GLUTAMYL-TRNA(GLN) AMIDOTRANSFERASE SUBUNIT C, MITOCHONDRIAL"/>
    <property type="match status" value="1"/>
</dbReference>
<keyword evidence="1" id="KW-0648">Protein biosynthesis</keyword>
<dbReference type="Gene3D" id="1.10.20.60">
    <property type="entry name" value="Glu-tRNAGln amidotransferase C subunit, N-terminal domain"/>
    <property type="match status" value="1"/>
</dbReference>
<dbReference type="GO" id="GO:0005524">
    <property type="term" value="F:ATP binding"/>
    <property type="evidence" value="ECO:0007669"/>
    <property type="project" value="UniProtKB-KW"/>
</dbReference>
<comment type="catalytic activity">
    <reaction evidence="1">
        <text>L-glutamyl-tRNA(Gln) + L-glutamine + ATP + H2O = L-glutaminyl-tRNA(Gln) + L-glutamate + ADP + phosphate + H(+)</text>
        <dbReference type="Rhea" id="RHEA:17521"/>
        <dbReference type="Rhea" id="RHEA-COMP:9681"/>
        <dbReference type="Rhea" id="RHEA-COMP:9684"/>
        <dbReference type="ChEBI" id="CHEBI:15377"/>
        <dbReference type="ChEBI" id="CHEBI:15378"/>
        <dbReference type="ChEBI" id="CHEBI:29985"/>
        <dbReference type="ChEBI" id="CHEBI:30616"/>
        <dbReference type="ChEBI" id="CHEBI:43474"/>
        <dbReference type="ChEBI" id="CHEBI:58359"/>
        <dbReference type="ChEBI" id="CHEBI:78520"/>
        <dbReference type="ChEBI" id="CHEBI:78521"/>
        <dbReference type="ChEBI" id="CHEBI:456216"/>
    </reaction>
</comment>
<dbReference type="GO" id="GO:0006450">
    <property type="term" value="P:regulation of translational fidelity"/>
    <property type="evidence" value="ECO:0007669"/>
    <property type="project" value="InterPro"/>
</dbReference>
<protein>
    <recommendedName>
        <fullName evidence="1">Aspartyl/glutamyl-tRNA(Asn/Gln) amidotransferase subunit C</fullName>
        <shortName evidence="1">Asp/Glu-ADT subunit C</shortName>
        <ecNumber evidence="1">6.3.5.-</ecNumber>
    </recommendedName>
</protein>
<dbReference type="GO" id="GO:0006412">
    <property type="term" value="P:translation"/>
    <property type="evidence" value="ECO:0007669"/>
    <property type="project" value="UniProtKB-UniRule"/>
</dbReference>
<dbReference type="EC" id="6.3.5.-" evidence="1"/>
<keyword evidence="3" id="KW-1185">Reference proteome</keyword>
<dbReference type="Pfam" id="PF02686">
    <property type="entry name" value="GatC"/>
    <property type="match status" value="1"/>
</dbReference>
<comment type="catalytic activity">
    <reaction evidence="1">
        <text>L-aspartyl-tRNA(Asn) + L-glutamine + ATP + H2O = L-asparaginyl-tRNA(Asn) + L-glutamate + ADP + phosphate + 2 H(+)</text>
        <dbReference type="Rhea" id="RHEA:14513"/>
        <dbReference type="Rhea" id="RHEA-COMP:9674"/>
        <dbReference type="Rhea" id="RHEA-COMP:9677"/>
        <dbReference type="ChEBI" id="CHEBI:15377"/>
        <dbReference type="ChEBI" id="CHEBI:15378"/>
        <dbReference type="ChEBI" id="CHEBI:29985"/>
        <dbReference type="ChEBI" id="CHEBI:30616"/>
        <dbReference type="ChEBI" id="CHEBI:43474"/>
        <dbReference type="ChEBI" id="CHEBI:58359"/>
        <dbReference type="ChEBI" id="CHEBI:78515"/>
        <dbReference type="ChEBI" id="CHEBI:78516"/>
        <dbReference type="ChEBI" id="CHEBI:456216"/>
    </reaction>
</comment>
<evidence type="ECO:0000313" key="2">
    <source>
        <dbReference type="EMBL" id="MBC3881713.1"/>
    </source>
</evidence>
<dbReference type="NCBIfam" id="TIGR00135">
    <property type="entry name" value="gatC"/>
    <property type="match status" value="1"/>
</dbReference>
<comment type="caution">
    <text evidence="2">The sequence shown here is derived from an EMBL/GenBank/DDBJ whole genome shotgun (WGS) entry which is preliminary data.</text>
</comment>
<sequence>MSLELNDVKRIANLARLELSDEEANNTLNKLNGFFSIAEQLKSIDTSGVAPLSHPLSAQLPEFSLRLREDAITESNHRDEYQKVAPATQDGLYLVPKVIE</sequence>
<dbReference type="RefSeq" id="WP_186916615.1">
    <property type="nucleotide sequence ID" value="NZ_JACOFZ010000003.1"/>
</dbReference>
<dbReference type="HAMAP" id="MF_00122">
    <property type="entry name" value="GatC"/>
    <property type="match status" value="1"/>
</dbReference>
<keyword evidence="1" id="KW-0436">Ligase</keyword>
<dbReference type="SUPFAM" id="SSF141000">
    <property type="entry name" value="Glu-tRNAGln amidotransferase C subunit"/>
    <property type="match status" value="1"/>
</dbReference>
<comment type="subunit">
    <text evidence="1">Heterotrimer of A, B and C subunits.</text>
</comment>
<evidence type="ECO:0000256" key="1">
    <source>
        <dbReference type="HAMAP-Rule" id="MF_00122"/>
    </source>
</evidence>
<comment type="similarity">
    <text evidence="1">Belongs to the GatC family.</text>
</comment>
<dbReference type="AlphaFoldDB" id="A0A923HNM8"/>
<keyword evidence="1" id="KW-0067">ATP-binding</keyword>
<gene>
    <name evidence="1 2" type="primary">gatC</name>
    <name evidence="2" type="ORF">H8K36_10040</name>
</gene>
<keyword evidence="1" id="KW-0547">Nucleotide-binding</keyword>
<dbReference type="PANTHER" id="PTHR15004">
    <property type="entry name" value="GLUTAMYL-TRNA(GLN) AMIDOTRANSFERASE SUBUNIT C, MITOCHONDRIAL"/>
    <property type="match status" value="1"/>
</dbReference>
<dbReference type="InterPro" id="IPR003837">
    <property type="entry name" value="GatC"/>
</dbReference>
<dbReference type="GO" id="GO:0070681">
    <property type="term" value="P:glutaminyl-tRNAGln biosynthesis via transamidation"/>
    <property type="evidence" value="ECO:0007669"/>
    <property type="project" value="TreeGrafter"/>
</dbReference>
<dbReference type="EMBL" id="JACOFZ010000003">
    <property type="protein sequence ID" value="MBC3881713.1"/>
    <property type="molecule type" value="Genomic_DNA"/>
</dbReference>
<dbReference type="GO" id="GO:0050567">
    <property type="term" value="F:glutaminyl-tRNA synthase (glutamine-hydrolyzing) activity"/>
    <property type="evidence" value="ECO:0007669"/>
    <property type="project" value="UniProtKB-UniRule"/>
</dbReference>
<evidence type="ECO:0000313" key="3">
    <source>
        <dbReference type="Proteomes" id="UP000627446"/>
    </source>
</evidence>
<comment type="function">
    <text evidence="1">Allows the formation of correctly charged Asn-tRNA(Asn) or Gln-tRNA(Gln) through the transamidation of misacylated Asp-tRNA(Asn) or Glu-tRNA(Gln) in organisms which lack either or both of asparaginyl-tRNA or glutaminyl-tRNA synthetases. The reaction takes place in the presence of glutamine and ATP through an activated phospho-Asp-tRNA(Asn) or phospho-Glu-tRNA(Gln).</text>
</comment>
<dbReference type="Proteomes" id="UP000627446">
    <property type="component" value="Unassembled WGS sequence"/>
</dbReference>
<accession>A0A923HNM8</accession>
<reference evidence="2" key="1">
    <citation type="submission" date="2020-08" db="EMBL/GenBank/DDBJ databases">
        <title>Novel species isolated from subtropical streams in China.</title>
        <authorList>
            <person name="Lu H."/>
        </authorList>
    </citation>
    <scope>NUCLEOTIDE SEQUENCE</scope>
    <source>
        <strain evidence="2">LX22W</strain>
    </source>
</reference>
<proteinExistence type="inferred from homology"/>
<name>A0A923HNM8_9BURK</name>